<accession>A0A0F9EX95</accession>
<reference evidence="1" key="1">
    <citation type="journal article" date="2015" name="Nature">
        <title>Complex archaea that bridge the gap between prokaryotes and eukaryotes.</title>
        <authorList>
            <person name="Spang A."/>
            <person name="Saw J.H."/>
            <person name="Jorgensen S.L."/>
            <person name="Zaremba-Niedzwiedzka K."/>
            <person name="Martijn J."/>
            <person name="Lind A.E."/>
            <person name="van Eijk R."/>
            <person name="Schleper C."/>
            <person name="Guy L."/>
            <person name="Ettema T.J."/>
        </authorList>
    </citation>
    <scope>NUCLEOTIDE SEQUENCE</scope>
</reference>
<dbReference type="AlphaFoldDB" id="A0A0F9EX95"/>
<gene>
    <name evidence="1" type="ORF">LCGC14_2375120</name>
</gene>
<proteinExistence type="predicted"/>
<organism evidence="1">
    <name type="scientific">marine sediment metagenome</name>
    <dbReference type="NCBI Taxonomy" id="412755"/>
    <lineage>
        <taxon>unclassified sequences</taxon>
        <taxon>metagenomes</taxon>
        <taxon>ecological metagenomes</taxon>
    </lineage>
</organism>
<dbReference type="EMBL" id="LAZR01035098">
    <property type="protein sequence ID" value="KKL28438.1"/>
    <property type="molecule type" value="Genomic_DNA"/>
</dbReference>
<evidence type="ECO:0000313" key="1">
    <source>
        <dbReference type="EMBL" id="KKL28438.1"/>
    </source>
</evidence>
<comment type="caution">
    <text evidence="1">The sequence shown here is derived from an EMBL/GenBank/DDBJ whole genome shotgun (WGS) entry which is preliminary data.</text>
</comment>
<feature type="non-terminal residue" evidence="1">
    <location>
        <position position="47"/>
    </location>
</feature>
<name>A0A0F9EX95_9ZZZZ</name>
<protein>
    <submittedName>
        <fullName evidence="1">Uncharacterized protein</fullName>
    </submittedName>
</protein>
<sequence>MKESPRSRLLRYLDGSDNHPDAIKSLTNIYFAGLWETYFFYYPAAYT</sequence>